<evidence type="ECO:0000256" key="3">
    <source>
        <dbReference type="ARBA" id="ARBA00022832"/>
    </source>
</evidence>
<dbReference type="InterPro" id="IPR001753">
    <property type="entry name" value="Enoyl-CoA_hydra/iso"/>
</dbReference>
<dbReference type="NCBIfam" id="NF006100">
    <property type="entry name" value="PRK08252.1"/>
    <property type="match status" value="1"/>
</dbReference>
<keyword evidence="3" id="KW-0276">Fatty acid metabolism</keyword>
<evidence type="ECO:0000313" key="8">
    <source>
        <dbReference type="Proteomes" id="UP001059836"/>
    </source>
</evidence>
<sequence length="259" mass="27091">MTTGVSEIFTEVTADGVLVMAINRPEQRNAMTKEAAVELAAALDRLDADPEISVGILTGVGPTFCAGMDLKRFAATGERPVVEGRGFGGLVQTPPAKPLIAAVEGWALGGGFELVLAADLVVAAEGAKFGLPEVKRGLIARAGGIFRVPQLLPRPIALELLMTGDPITAARAERYGLINRVVPDGTALAAAKELASAIACNAPLSVRNSKAVAGLSRVWSDDDAFELQKPYTDEVFASEDAAEGPAAFAERRSPVWKAR</sequence>
<keyword evidence="3" id="KW-0443">Lipid metabolism</keyword>
<dbReference type="PANTHER" id="PTHR43802:SF1">
    <property type="entry name" value="IP11341P-RELATED"/>
    <property type="match status" value="1"/>
</dbReference>
<evidence type="ECO:0000256" key="1">
    <source>
        <dbReference type="ARBA" id="ARBA00002994"/>
    </source>
</evidence>
<dbReference type="Proteomes" id="UP001059836">
    <property type="component" value="Chromosome"/>
</dbReference>
<reference evidence="7" key="1">
    <citation type="journal article" date="2021" name="Nat. Microbiol.">
        <title>Cocultivation of an ultrasmall environmental parasitic bacterium with lytic ability against bacteria associated with wastewater foams.</title>
        <authorList>
            <person name="Batinovic S."/>
            <person name="Rose J.J.A."/>
            <person name="Ratcliffe J."/>
            <person name="Seviour R.J."/>
            <person name="Petrovski S."/>
        </authorList>
    </citation>
    <scope>NUCLEOTIDE SEQUENCE</scope>
    <source>
        <strain evidence="7">CON9</strain>
    </source>
</reference>
<dbReference type="EMBL" id="CP045809">
    <property type="protein sequence ID" value="QHN34217.1"/>
    <property type="molecule type" value="Genomic_DNA"/>
</dbReference>
<keyword evidence="8" id="KW-1185">Reference proteome</keyword>
<organism evidence="7 8">
    <name type="scientific">Gordonia pseudamarae</name>
    <dbReference type="NCBI Taxonomy" id="2831662"/>
    <lineage>
        <taxon>Bacteria</taxon>
        <taxon>Bacillati</taxon>
        <taxon>Actinomycetota</taxon>
        <taxon>Actinomycetes</taxon>
        <taxon>Mycobacteriales</taxon>
        <taxon>Gordoniaceae</taxon>
        <taxon>Gordonia</taxon>
    </lineage>
</organism>
<dbReference type="Pfam" id="PF00378">
    <property type="entry name" value="ECH_1"/>
    <property type="match status" value="1"/>
</dbReference>
<dbReference type="InterPro" id="IPR014748">
    <property type="entry name" value="Enoyl-CoA_hydra_C"/>
</dbReference>
<comment type="similarity">
    <text evidence="2 6">Belongs to the enoyl-CoA hydratase/isomerase family.</text>
</comment>
<protein>
    <submittedName>
        <fullName evidence="7">Crotonase/enoyl-CoA hydratase family protein</fullName>
    </submittedName>
</protein>
<comment type="function">
    <text evidence="1">Could possibly oxidize fatty acids using specific components.</text>
</comment>
<gene>
    <name evidence="7" type="ORF">GII31_04185</name>
</gene>
<evidence type="ECO:0000256" key="6">
    <source>
        <dbReference type="RuleBase" id="RU003707"/>
    </source>
</evidence>
<evidence type="ECO:0000256" key="2">
    <source>
        <dbReference type="ARBA" id="ARBA00005254"/>
    </source>
</evidence>
<dbReference type="SUPFAM" id="SSF52096">
    <property type="entry name" value="ClpP/crotonase"/>
    <property type="match status" value="1"/>
</dbReference>
<dbReference type="RefSeq" id="WP_213247074.1">
    <property type="nucleotide sequence ID" value="NZ_CP045806.1"/>
</dbReference>
<dbReference type="PANTHER" id="PTHR43802">
    <property type="entry name" value="ENOYL-COA HYDRATASE"/>
    <property type="match status" value="1"/>
</dbReference>
<dbReference type="InterPro" id="IPR018376">
    <property type="entry name" value="Enoyl-CoA_hyd/isom_CS"/>
</dbReference>
<dbReference type="PROSITE" id="PS00166">
    <property type="entry name" value="ENOYL_COA_HYDRATASE"/>
    <property type="match status" value="1"/>
</dbReference>
<dbReference type="Gene3D" id="3.90.226.10">
    <property type="entry name" value="2-enoyl-CoA Hydratase, Chain A, domain 1"/>
    <property type="match status" value="1"/>
</dbReference>
<proteinExistence type="inferred from homology"/>
<comment type="catalytic activity">
    <reaction evidence="4">
        <text>a (3S)-3-hydroxyacyl-CoA = a (2E)-enoyl-CoA + H2O</text>
        <dbReference type="Rhea" id="RHEA:16105"/>
        <dbReference type="ChEBI" id="CHEBI:15377"/>
        <dbReference type="ChEBI" id="CHEBI:57318"/>
        <dbReference type="ChEBI" id="CHEBI:58856"/>
        <dbReference type="EC" id="4.2.1.17"/>
    </reaction>
</comment>
<dbReference type="CDD" id="cd06558">
    <property type="entry name" value="crotonase-like"/>
    <property type="match status" value="1"/>
</dbReference>
<evidence type="ECO:0000256" key="5">
    <source>
        <dbReference type="ARBA" id="ARBA00023717"/>
    </source>
</evidence>
<accession>A0ABX6IEC9</accession>
<comment type="catalytic activity">
    <reaction evidence="5">
        <text>a 4-saturated-(3S)-3-hydroxyacyl-CoA = a (3E)-enoyl-CoA + H2O</text>
        <dbReference type="Rhea" id="RHEA:20724"/>
        <dbReference type="ChEBI" id="CHEBI:15377"/>
        <dbReference type="ChEBI" id="CHEBI:58521"/>
        <dbReference type="ChEBI" id="CHEBI:137480"/>
        <dbReference type="EC" id="4.2.1.17"/>
    </reaction>
</comment>
<dbReference type="InterPro" id="IPR029045">
    <property type="entry name" value="ClpP/crotonase-like_dom_sf"/>
</dbReference>
<dbReference type="Gene3D" id="1.10.12.10">
    <property type="entry name" value="Lyase 2-enoyl-coa Hydratase, Chain A, domain 2"/>
    <property type="match status" value="1"/>
</dbReference>
<evidence type="ECO:0000256" key="4">
    <source>
        <dbReference type="ARBA" id="ARBA00023709"/>
    </source>
</evidence>
<evidence type="ECO:0000313" key="7">
    <source>
        <dbReference type="EMBL" id="QHN34217.1"/>
    </source>
</evidence>
<name>A0ABX6IEC9_9ACTN</name>